<feature type="compositionally biased region" description="Basic and acidic residues" evidence="1">
    <location>
        <begin position="11"/>
        <end position="21"/>
    </location>
</feature>
<reference evidence="2 3" key="1">
    <citation type="submission" date="2018-04" db="EMBL/GenBank/DDBJ databases">
        <title>Genomic Encyclopedia of Type Strains, Phase III (KMG-III): the genomes of soil and plant-associated and newly described type strains.</title>
        <authorList>
            <person name="Whitman W."/>
        </authorList>
    </citation>
    <scope>NUCLEOTIDE SEQUENCE [LARGE SCALE GENOMIC DNA]</scope>
    <source>
        <strain evidence="2 3">NW12</strain>
    </source>
</reference>
<sequence length="113" mass="11927">MTDNSTPKPNENVRVKSKDANPADDGFGKSDGYSGDEYDSVGHAAERHLQNRDRAPGAEPMEKADGRDIPREAGKRAYIDNQTGEVHGSGASAGGGNPGEDIDLDTSRSGPEE</sequence>
<keyword evidence="3" id="KW-1185">Reference proteome</keyword>
<accession>A0A2T4YMQ8</accession>
<dbReference type="AlphaFoldDB" id="A0A2T4YMQ8"/>
<organism evidence="2 3">
    <name type="scientific">Sphingomonas aerolata</name>
    <dbReference type="NCBI Taxonomy" id="185951"/>
    <lineage>
        <taxon>Bacteria</taxon>
        <taxon>Pseudomonadati</taxon>
        <taxon>Pseudomonadota</taxon>
        <taxon>Alphaproteobacteria</taxon>
        <taxon>Sphingomonadales</taxon>
        <taxon>Sphingomonadaceae</taxon>
        <taxon>Sphingomonas</taxon>
    </lineage>
</organism>
<gene>
    <name evidence="2" type="ORF">C8J24_2904</name>
</gene>
<evidence type="ECO:0000313" key="2">
    <source>
        <dbReference type="EMBL" id="PTM44697.1"/>
    </source>
</evidence>
<name>A0A2T4YMQ8_9SPHN</name>
<dbReference type="Proteomes" id="UP000240996">
    <property type="component" value="Unassembled WGS sequence"/>
</dbReference>
<evidence type="ECO:0000256" key="1">
    <source>
        <dbReference type="SAM" id="MobiDB-lite"/>
    </source>
</evidence>
<feature type="compositionally biased region" description="Basic and acidic residues" evidence="1">
    <location>
        <begin position="44"/>
        <end position="78"/>
    </location>
</feature>
<proteinExistence type="predicted"/>
<comment type="caution">
    <text evidence="2">The sequence shown here is derived from an EMBL/GenBank/DDBJ whole genome shotgun (WGS) entry which is preliminary data.</text>
</comment>
<protein>
    <submittedName>
        <fullName evidence="2">Uncharacterized protein</fullName>
    </submittedName>
</protein>
<evidence type="ECO:0000313" key="3">
    <source>
        <dbReference type="Proteomes" id="UP000240996"/>
    </source>
</evidence>
<dbReference type="EMBL" id="PZZN01000003">
    <property type="protein sequence ID" value="PTM44697.1"/>
    <property type="molecule type" value="Genomic_DNA"/>
</dbReference>
<feature type="region of interest" description="Disordered" evidence="1">
    <location>
        <begin position="1"/>
        <end position="113"/>
    </location>
</feature>
<dbReference type="RefSeq" id="WP_146163692.1">
    <property type="nucleotide sequence ID" value="NZ_JAAOYQ010000003.1"/>
</dbReference>